<name>A0A074JRT7_9RHOB</name>
<dbReference type="InterPro" id="IPR036409">
    <property type="entry name" value="Aldolase_II/adducin_N_sf"/>
</dbReference>
<protein>
    <recommendedName>
        <fullName evidence="9">3-oxo-tetronate 4-phosphate decarboxylase</fullName>
        <ecNumber evidence="8">4.1.1.104</ecNumber>
    </recommendedName>
</protein>
<keyword evidence="4" id="KW-0862">Zinc</keyword>
<sequence length="210" mass="22499">MTSKLREEICKIGQSLYARGYTAGSSGNISVRLPDGGWLMTPTNIAMGDLDPAELALIDAQGRFVSGPKPTKESFLHLAMYRHRADAGAVVHLHSTHAVAVSMLEETDPDAAIPPLTAYAVMKLGKVKLVPYFPPGDPALGDAVAAVAGKHHAVLLANHGPVVAGKDLRAAQYASEELEETAKLLFILGDRRYRALTPDAILDLQHRFPS</sequence>
<keyword evidence="6" id="KW-0119">Carbohydrate metabolism</keyword>
<comment type="catalytic activity">
    <reaction evidence="11">
        <text>3-dehydro-4-O-phospho-L-erythronate + H(+) = dihydroxyacetone phosphate + CO2</text>
        <dbReference type="Rhea" id="RHEA:52404"/>
        <dbReference type="ChEBI" id="CHEBI:15378"/>
        <dbReference type="ChEBI" id="CHEBI:16526"/>
        <dbReference type="ChEBI" id="CHEBI:57642"/>
        <dbReference type="ChEBI" id="CHEBI:136592"/>
        <dbReference type="EC" id="4.1.1.104"/>
    </reaction>
</comment>
<dbReference type="Proteomes" id="UP000027471">
    <property type="component" value="Unassembled WGS sequence"/>
</dbReference>
<comment type="cofactor">
    <cofactor evidence="1">
        <name>Zn(2+)</name>
        <dbReference type="ChEBI" id="CHEBI:29105"/>
    </cofactor>
</comment>
<dbReference type="GO" id="GO:0005829">
    <property type="term" value="C:cytosol"/>
    <property type="evidence" value="ECO:0007669"/>
    <property type="project" value="TreeGrafter"/>
</dbReference>
<reference evidence="13 14" key="1">
    <citation type="journal article" date="2015" name="Antonie Van Leeuwenhoek">
        <title>Thioclava indica sp. nov., isolated from surface seawater of the Indian Ocean.</title>
        <authorList>
            <person name="Liu Y."/>
            <person name="Lai Q."/>
            <person name="Du J."/>
            <person name="Xu H."/>
            <person name="Jiang L."/>
            <person name="Shao Z."/>
        </authorList>
    </citation>
    <scope>NUCLEOTIDE SEQUENCE [LARGE SCALE GENOMIC DNA]</scope>
    <source>
        <strain evidence="13 14">DT23-4</strain>
    </source>
</reference>
<keyword evidence="5" id="KW-0456">Lyase</keyword>
<comment type="catalytic activity">
    <reaction evidence="10">
        <text>3-dehydro-4-O-phospho-D-erythronate + H(+) = dihydroxyacetone phosphate + CO2</text>
        <dbReference type="Rhea" id="RHEA:52416"/>
        <dbReference type="ChEBI" id="CHEBI:15378"/>
        <dbReference type="ChEBI" id="CHEBI:16526"/>
        <dbReference type="ChEBI" id="CHEBI:57642"/>
        <dbReference type="ChEBI" id="CHEBI:136593"/>
        <dbReference type="EC" id="4.1.1.104"/>
    </reaction>
</comment>
<dbReference type="RefSeq" id="WP_038131449.1">
    <property type="nucleotide sequence ID" value="NZ_AUNB01000035.1"/>
</dbReference>
<dbReference type="eggNOG" id="COG0235">
    <property type="taxonomic scope" value="Bacteria"/>
</dbReference>
<dbReference type="Pfam" id="PF00596">
    <property type="entry name" value="Aldolase_II"/>
    <property type="match status" value="1"/>
</dbReference>
<dbReference type="GO" id="GO:0046872">
    <property type="term" value="F:metal ion binding"/>
    <property type="evidence" value="ECO:0007669"/>
    <property type="project" value="UniProtKB-KW"/>
</dbReference>
<comment type="function">
    <text evidence="7">Catalyzes the decarboxylation of 3-oxo-tetronate 4-phosphate to dihydroxyacetone phosphate (DHAP) and CO(2).</text>
</comment>
<evidence type="ECO:0000256" key="7">
    <source>
        <dbReference type="ARBA" id="ARBA00044745"/>
    </source>
</evidence>
<dbReference type="EMBL" id="AUNB01000035">
    <property type="protein sequence ID" value="KEO58363.1"/>
    <property type="molecule type" value="Genomic_DNA"/>
</dbReference>
<evidence type="ECO:0000256" key="10">
    <source>
        <dbReference type="ARBA" id="ARBA00047520"/>
    </source>
</evidence>
<evidence type="ECO:0000256" key="5">
    <source>
        <dbReference type="ARBA" id="ARBA00023239"/>
    </source>
</evidence>
<dbReference type="STRING" id="1353528.DT23_16580"/>
<dbReference type="InterPro" id="IPR050013">
    <property type="entry name" value="OtnC"/>
</dbReference>
<evidence type="ECO:0000256" key="2">
    <source>
        <dbReference type="ARBA" id="ARBA00010037"/>
    </source>
</evidence>
<evidence type="ECO:0000256" key="11">
    <source>
        <dbReference type="ARBA" id="ARBA00048603"/>
    </source>
</evidence>
<comment type="caution">
    <text evidence="13">The sequence shown here is derived from an EMBL/GenBank/DDBJ whole genome shotgun (WGS) entry which is preliminary data.</text>
</comment>
<dbReference type="PANTHER" id="PTHR22789:SF0">
    <property type="entry name" value="3-OXO-TETRONATE 4-PHOSPHATE DECARBOXYLASE-RELATED"/>
    <property type="match status" value="1"/>
</dbReference>
<evidence type="ECO:0000313" key="14">
    <source>
        <dbReference type="Proteomes" id="UP000027471"/>
    </source>
</evidence>
<comment type="similarity">
    <text evidence="2">Belongs to the aldolase class II family. AraD/FucA subfamily.</text>
</comment>
<dbReference type="NCBIfam" id="NF006000">
    <property type="entry name" value="PRK08130.1"/>
    <property type="match status" value="1"/>
</dbReference>
<dbReference type="EC" id="4.1.1.104" evidence="8"/>
<evidence type="ECO:0000256" key="1">
    <source>
        <dbReference type="ARBA" id="ARBA00001947"/>
    </source>
</evidence>
<dbReference type="GO" id="GO:0019323">
    <property type="term" value="P:pentose catabolic process"/>
    <property type="evidence" value="ECO:0007669"/>
    <property type="project" value="InterPro"/>
</dbReference>
<gene>
    <name evidence="13" type="ORF">DT23_16580</name>
</gene>
<proteinExistence type="inferred from homology"/>
<keyword evidence="3" id="KW-0479">Metal-binding</keyword>
<dbReference type="AlphaFoldDB" id="A0A074JRT7"/>
<dbReference type="Gene3D" id="3.40.225.10">
    <property type="entry name" value="Class II aldolase/adducin N-terminal domain"/>
    <property type="match status" value="1"/>
</dbReference>
<dbReference type="PANTHER" id="PTHR22789">
    <property type="entry name" value="FUCULOSE PHOSPHATE ALDOLASE"/>
    <property type="match status" value="1"/>
</dbReference>
<dbReference type="SUPFAM" id="SSF53639">
    <property type="entry name" value="AraD/HMP-PK domain-like"/>
    <property type="match status" value="1"/>
</dbReference>
<dbReference type="InterPro" id="IPR001303">
    <property type="entry name" value="Aldolase_II/adducin_N"/>
</dbReference>
<evidence type="ECO:0000256" key="9">
    <source>
        <dbReference type="ARBA" id="ARBA00044803"/>
    </source>
</evidence>
<keyword evidence="14" id="KW-1185">Reference proteome</keyword>
<dbReference type="InterPro" id="IPR050197">
    <property type="entry name" value="Aldolase_class_II_sugar_metab"/>
</dbReference>
<evidence type="ECO:0000256" key="3">
    <source>
        <dbReference type="ARBA" id="ARBA00022723"/>
    </source>
</evidence>
<evidence type="ECO:0000256" key="4">
    <source>
        <dbReference type="ARBA" id="ARBA00022833"/>
    </source>
</evidence>
<evidence type="ECO:0000256" key="6">
    <source>
        <dbReference type="ARBA" id="ARBA00023277"/>
    </source>
</evidence>
<evidence type="ECO:0000256" key="8">
    <source>
        <dbReference type="ARBA" id="ARBA00044772"/>
    </source>
</evidence>
<dbReference type="FunFam" id="3.40.225.10:FF:000008">
    <property type="entry name" value="Sugar aldolase"/>
    <property type="match status" value="1"/>
</dbReference>
<evidence type="ECO:0000259" key="12">
    <source>
        <dbReference type="SMART" id="SM01007"/>
    </source>
</evidence>
<dbReference type="GO" id="GO:0016832">
    <property type="term" value="F:aldehyde-lyase activity"/>
    <property type="evidence" value="ECO:0007669"/>
    <property type="project" value="InterPro"/>
</dbReference>
<evidence type="ECO:0000313" key="13">
    <source>
        <dbReference type="EMBL" id="KEO58363.1"/>
    </source>
</evidence>
<accession>A0A074JRT7</accession>
<dbReference type="SMART" id="SM01007">
    <property type="entry name" value="Aldolase_II"/>
    <property type="match status" value="1"/>
</dbReference>
<dbReference type="NCBIfam" id="NF043034">
    <property type="entry name" value="OxoTetrPhDc"/>
    <property type="match status" value="1"/>
</dbReference>
<feature type="domain" description="Class II aldolase/adducin N-terminal" evidence="12">
    <location>
        <begin position="7"/>
        <end position="186"/>
    </location>
</feature>
<organism evidence="13 14">
    <name type="scientific">Thioclava indica</name>
    <dbReference type="NCBI Taxonomy" id="1353528"/>
    <lineage>
        <taxon>Bacteria</taxon>
        <taxon>Pseudomonadati</taxon>
        <taxon>Pseudomonadota</taxon>
        <taxon>Alphaproteobacteria</taxon>
        <taxon>Rhodobacterales</taxon>
        <taxon>Paracoccaceae</taxon>
        <taxon>Thioclava</taxon>
    </lineage>
</organism>
<dbReference type="OrthoDB" id="5500703at2"/>